<dbReference type="AlphaFoldDB" id="A0AAV3RSV3"/>
<organism evidence="1 2">
    <name type="scientific">Lithospermum erythrorhizon</name>
    <name type="common">Purple gromwell</name>
    <name type="synonym">Lithospermum officinale var. erythrorhizon</name>
    <dbReference type="NCBI Taxonomy" id="34254"/>
    <lineage>
        <taxon>Eukaryota</taxon>
        <taxon>Viridiplantae</taxon>
        <taxon>Streptophyta</taxon>
        <taxon>Embryophyta</taxon>
        <taxon>Tracheophyta</taxon>
        <taxon>Spermatophyta</taxon>
        <taxon>Magnoliopsida</taxon>
        <taxon>eudicotyledons</taxon>
        <taxon>Gunneridae</taxon>
        <taxon>Pentapetalae</taxon>
        <taxon>asterids</taxon>
        <taxon>lamiids</taxon>
        <taxon>Boraginales</taxon>
        <taxon>Boraginaceae</taxon>
        <taxon>Boraginoideae</taxon>
        <taxon>Lithospermeae</taxon>
        <taxon>Lithospermum</taxon>
    </lineage>
</organism>
<dbReference type="Proteomes" id="UP001454036">
    <property type="component" value="Unassembled WGS sequence"/>
</dbReference>
<proteinExistence type="predicted"/>
<accession>A0AAV3RSV3</accession>
<protein>
    <submittedName>
        <fullName evidence="1">Uncharacterized protein</fullName>
    </submittedName>
</protein>
<keyword evidence="2" id="KW-1185">Reference proteome</keyword>
<name>A0AAV3RSV3_LITER</name>
<sequence>MEGNAHAILQGHNEDGRECACACPFSSYKPSHYHPRRNVESGHKCPCFPQKGHCRSDRCPPALLWAEGGSEKALLLQKESKMRVPSIKRHCRDKLRLGTPHQGFEGGI</sequence>
<reference evidence="1 2" key="1">
    <citation type="submission" date="2024-01" db="EMBL/GenBank/DDBJ databases">
        <title>The complete chloroplast genome sequence of Lithospermum erythrorhizon: insights into the phylogenetic relationship among Boraginaceae species and the maternal lineages of purple gromwells.</title>
        <authorList>
            <person name="Okada T."/>
            <person name="Watanabe K."/>
        </authorList>
    </citation>
    <scope>NUCLEOTIDE SEQUENCE [LARGE SCALE GENOMIC DNA]</scope>
</reference>
<evidence type="ECO:0000313" key="2">
    <source>
        <dbReference type="Proteomes" id="UP001454036"/>
    </source>
</evidence>
<comment type="caution">
    <text evidence="1">The sequence shown here is derived from an EMBL/GenBank/DDBJ whole genome shotgun (WGS) entry which is preliminary data.</text>
</comment>
<dbReference type="EMBL" id="BAABME010011363">
    <property type="protein sequence ID" value="GAA0183645.1"/>
    <property type="molecule type" value="Genomic_DNA"/>
</dbReference>
<gene>
    <name evidence="1" type="ORF">LIER_31022</name>
</gene>
<evidence type="ECO:0000313" key="1">
    <source>
        <dbReference type="EMBL" id="GAA0183645.1"/>
    </source>
</evidence>